<comment type="caution">
    <text evidence="1">The sequence shown here is derived from an EMBL/GenBank/DDBJ whole genome shotgun (WGS) entry which is preliminary data.</text>
</comment>
<dbReference type="Proteomes" id="UP001172102">
    <property type="component" value="Unassembled WGS sequence"/>
</dbReference>
<dbReference type="AlphaFoldDB" id="A0AA40B8H9"/>
<evidence type="ECO:0000313" key="1">
    <source>
        <dbReference type="EMBL" id="KAK0729581.1"/>
    </source>
</evidence>
<keyword evidence="2" id="KW-1185">Reference proteome</keyword>
<accession>A0AA40B8H9</accession>
<proteinExistence type="predicted"/>
<feature type="non-terminal residue" evidence="1">
    <location>
        <position position="113"/>
    </location>
</feature>
<feature type="non-terminal residue" evidence="1">
    <location>
        <position position="1"/>
    </location>
</feature>
<sequence>SGFALRMNGTCQDDEVDCGTTVQPYRVCCPEASFCLPQYNVNCCPTAANCTSSLVQKPHCANDTWDLYDNNGYFCCLKGLLGYAATLTDSDGCASPGYEYQNGEVALRLISVG</sequence>
<reference evidence="1" key="1">
    <citation type="submission" date="2023-06" db="EMBL/GenBank/DDBJ databases">
        <title>Genome-scale phylogeny and comparative genomics of the fungal order Sordariales.</title>
        <authorList>
            <consortium name="Lawrence Berkeley National Laboratory"/>
            <person name="Hensen N."/>
            <person name="Bonometti L."/>
            <person name="Westerberg I."/>
            <person name="Brannstrom I.O."/>
            <person name="Guillou S."/>
            <person name="Cros-Aarteil S."/>
            <person name="Calhoun S."/>
            <person name="Haridas S."/>
            <person name="Kuo A."/>
            <person name="Mondo S."/>
            <person name="Pangilinan J."/>
            <person name="Riley R."/>
            <person name="Labutti K."/>
            <person name="Andreopoulos B."/>
            <person name="Lipzen A."/>
            <person name="Chen C."/>
            <person name="Yanf M."/>
            <person name="Daum C."/>
            <person name="Ng V."/>
            <person name="Clum A."/>
            <person name="Steindorff A."/>
            <person name="Ohm R."/>
            <person name="Martin F."/>
            <person name="Silar P."/>
            <person name="Natvig D."/>
            <person name="Lalanne C."/>
            <person name="Gautier V."/>
            <person name="Ament-Velasquez S.L."/>
            <person name="Kruys A."/>
            <person name="Hutchinson M.I."/>
            <person name="Powell A.J."/>
            <person name="Barry K."/>
            <person name="Miller A.N."/>
            <person name="Grigoriev I.V."/>
            <person name="Debuchy R."/>
            <person name="Gladieux P."/>
            <person name="Thoren M.H."/>
            <person name="Johannesson H."/>
        </authorList>
    </citation>
    <scope>NUCLEOTIDE SEQUENCE</scope>
    <source>
        <strain evidence="1">SMH4607-1</strain>
    </source>
</reference>
<protein>
    <submittedName>
        <fullName evidence="1">Uncharacterized protein</fullName>
    </submittedName>
</protein>
<gene>
    <name evidence="1" type="ORF">B0H67DRAFT_465913</name>
</gene>
<name>A0AA40B8H9_9PEZI</name>
<dbReference type="EMBL" id="JAUKUA010000001">
    <property type="protein sequence ID" value="KAK0729581.1"/>
    <property type="molecule type" value="Genomic_DNA"/>
</dbReference>
<evidence type="ECO:0000313" key="2">
    <source>
        <dbReference type="Proteomes" id="UP001172102"/>
    </source>
</evidence>
<organism evidence="1 2">
    <name type="scientific">Lasiosphaeris hirsuta</name>
    <dbReference type="NCBI Taxonomy" id="260670"/>
    <lineage>
        <taxon>Eukaryota</taxon>
        <taxon>Fungi</taxon>
        <taxon>Dikarya</taxon>
        <taxon>Ascomycota</taxon>
        <taxon>Pezizomycotina</taxon>
        <taxon>Sordariomycetes</taxon>
        <taxon>Sordariomycetidae</taxon>
        <taxon>Sordariales</taxon>
        <taxon>Lasiosphaeriaceae</taxon>
        <taxon>Lasiosphaeris</taxon>
    </lineage>
</organism>